<dbReference type="Proteomes" id="UP000611500">
    <property type="component" value="Unassembled WGS sequence"/>
</dbReference>
<gene>
    <name evidence="4" type="ORF">GCM10010961_09920</name>
</gene>
<dbReference type="InterPro" id="IPR008241">
    <property type="entry name" value="Isochorismate_pyruvate-lyase"/>
</dbReference>
<keyword evidence="2" id="KW-0413">Isomerase</keyword>
<dbReference type="Pfam" id="PF01817">
    <property type="entry name" value="CM_2"/>
    <property type="match status" value="1"/>
</dbReference>
<keyword evidence="5" id="KW-1185">Reference proteome</keyword>
<dbReference type="GO" id="GO:0009697">
    <property type="term" value="P:salicylic acid biosynthetic process"/>
    <property type="evidence" value="ECO:0007669"/>
    <property type="project" value="InterPro"/>
</dbReference>
<dbReference type="InterPro" id="IPR051331">
    <property type="entry name" value="Chorismate_mutase-related"/>
</dbReference>
<comment type="caution">
    <text evidence="4">The sequence shown here is derived from an EMBL/GenBank/DDBJ whole genome shotgun (WGS) entry which is preliminary data.</text>
</comment>
<dbReference type="GO" id="GO:0004106">
    <property type="term" value="F:chorismate mutase activity"/>
    <property type="evidence" value="ECO:0007669"/>
    <property type="project" value="UniProtKB-EC"/>
</dbReference>
<sequence>MRELRQTIDALDRKLIDLLADRAACIDRAVELKQLENLPARIPARVEEVAANARRNAAEVGLDPDLADKLWREMIEWAIAREETVLGPSSGPEGKDRT</sequence>
<reference evidence="4" key="1">
    <citation type="journal article" date="2014" name="Int. J. Syst. Evol. Microbiol.">
        <title>Complete genome sequence of Corynebacterium casei LMG S-19264T (=DSM 44701T), isolated from a smear-ripened cheese.</title>
        <authorList>
            <consortium name="US DOE Joint Genome Institute (JGI-PGF)"/>
            <person name="Walter F."/>
            <person name="Albersmeier A."/>
            <person name="Kalinowski J."/>
            <person name="Ruckert C."/>
        </authorList>
    </citation>
    <scope>NUCLEOTIDE SEQUENCE</scope>
    <source>
        <strain evidence="4">CGMCC 1.7081</strain>
    </source>
</reference>
<evidence type="ECO:0000313" key="5">
    <source>
        <dbReference type="Proteomes" id="UP000611500"/>
    </source>
</evidence>
<feature type="domain" description="Chorismate mutase" evidence="3">
    <location>
        <begin position="1"/>
        <end position="86"/>
    </location>
</feature>
<dbReference type="GO" id="GO:0016835">
    <property type="term" value="F:carbon-oxygen lyase activity"/>
    <property type="evidence" value="ECO:0007669"/>
    <property type="project" value="InterPro"/>
</dbReference>
<dbReference type="InterPro" id="IPR036979">
    <property type="entry name" value="CM_dom_sf"/>
</dbReference>
<dbReference type="RefSeq" id="WP_084436975.1">
    <property type="nucleotide sequence ID" value="NZ_BNAP01000003.1"/>
</dbReference>
<dbReference type="SUPFAM" id="SSF48600">
    <property type="entry name" value="Chorismate mutase II"/>
    <property type="match status" value="1"/>
</dbReference>
<dbReference type="PANTHER" id="PTHR38041">
    <property type="entry name" value="CHORISMATE MUTASE"/>
    <property type="match status" value="1"/>
</dbReference>
<evidence type="ECO:0000256" key="1">
    <source>
        <dbReference type="ARBA" id="ARBA00012404"/>
    </source>
</evidence>
<name>A0A8J3H3Z2_9RHOB</name>
<dbReference type="GO" id="GO:0046417">
    <property type="term" value="P:chorismate metabolic process"/>
    <property type="evidence" value="ECO:0007669"/>
    <property type="project" value="InterPro"/>
</dbReference>
<protein>
    <recommendedName>
        <fullName evidence="1">chorismate mutase</fullName>
        <ecNumber evidence="1">5.4.99.5</ecNumber>
    </recommendedName>
</protein>
<dbReference type="Gene3D" id="1.20.59.10">
    <property type="entry name" value="Chorismate mutase"/>
    <property type="match status" value="1"/>
</dbReference>
<dbReference type="InterPro" id="IPR002701">
    <property type="entry name" value="CM_II_prokaryot"/>
</dbReference>
<dbReference type="EMBL" id="BNAP01000003">
    <property type="protein sequence ID" value="GHG84157.1"/>
    <property type="molecule type" value="Genomic_DNA"/>
</dbReference>
<dbReference type="AlphaFoldDB" id="A0A8J3H3Z2"/>
<reference evidence="4" key="2">
    <citation type="submission" date="2020-09" db="EMBL/GenBank/DDBJ databases">
        <authorList>
            <person name="Sun Q."/>
            <person name="Zhou Y."/>
        </authorList>
    </citation>
    <scope>NUCLEOTIDE SEQUENCE</scope>
    <source>
        <strain evidence="4">CGMCC 1.7081</strain>
    </source>
</reference>
<dbReference type="EC" id="5.4.99.5" evidence="1"/>
<dbReference type="InterPro" id="IPR036263">
    <property type="entry name" value="Chorismate_II_sf"/>
</dbReference>
<dbReference type="SMART" id="SM00830">
    <property type="entry name" value="CM_2"/>
    <property type="match status" value="1"/>
</dbReference>
<proteinExistence type="predicted"/>
<dbReference type="PROSITE" id="PS51168">
    <property type="entry name" value="CHORISMATE_MUT_2"/>
    <property type="match status" value="1"/>
</dbReference>
<organism evidence="4 5">
    <name type="scientific">Pseudodonghicola xiamenensis</name>
    <dbReference type="NCBI Taxonomy" id="337702"/>
    <lineage>
        <taxon>Bacteria</taxon>
        <taxon>Pseudomonadati</taxon>
        <taxon>Pseudomonadota</taxon>
        <taxon>Alphaproteobacteria</taxon>
        <taxon>Rhodobacterales</taxon>
        <taxon>Paracoccaceae</taxon>
        <taxon>Pseudodonghicola</taxon>
    </lineage>
</organism>
<evidence type="ECO:0000313" key="4">
    <source>
        <dbReference type="EMBL" id="GHG84157.1"/>
    </source>
</evidence>
<evidence type="ECO:0000259" key="3">
    <source>
        <dbReference type="PROSITE" id="PS51168"/>
    </source>
</evidence>
<dbReference type="NCBIfam" id="TIGR01803">
    <property type="entry name" value="CM-like"/>
    <property type="match status" value="1"/>
</dbReference>
<accession>A0A8J3H3Z2</accession>
<evidence type="ECO:0000256" key="2">
    <source>
        <dbReference type="ARBA" id="ARBA00023235"/>
    </source>
</evidence>
<dbReference type="PANTHER" id="PTHR38041:SF1">
    <property type="entry name" value="CHORISMATE MUTASE"/>
    <property type="match status" value="1"/>
</dbReference>